<protein>
    <recommendedName>
        <fullName evidence="2">Copper amine oxidase-like N-terminal domain-containing protein</fullName>
    </recommendedName>
</protein>
<dbReference type="InterPro" id="IPR012854">
    <property type="entry name" value="Cu_amine_oxidase-like_N"/>
</dbReference>
<sequence>MKHKKLLVLVTAVGLLGTSAAVGASGLVSKVNGIFHKEINISVNGKDTSMHPVYIDGKAYLPARDAAAAFGFNLNWSTNGKTIEFTGQGEEKVEYAKMLGVIVDVKPTDDGQYRIEALGKGNTSWIILYADKDTILTNESGEAFAAKDLKAGTRIQAEYGPVVAMSFPGQSHAHKIIVGSESLVKEDVIQSVEKTEDGWQVSFGKDGVATPELILNGGKETSVLSFQGESVKWEDLKAGTKVRAYYGPGTTRSIPPQSPLHYLVVLTDDATSAPLGKLSAEVAQQYRELAWSILPTEQKSHLTTKKDDAQVAIIESNNAAIIAVTDAQKKKLAELKAVNAPLIEIKYNTDQDELIGPLQMAIDPVTKELVGYFIRR</sequence>
<evidence type="ECO:0000313" key="3">
    <source>
        <dbReference type="EMBL" id="BBI36245.1"/>
    </source>
</evidence>
<dbReference type="Pfam" id="PF07833">
    <property type="entry name" value="Cu_amine_oxidN1"/>
    <property type="match status" value="1"/>
</dbReference>
<organism evidence="3 4">
    <name type="scientific">Cohnella abietis</name>
    <dbReference type="NCBI Taxonomy" id="2507935"/>
    <lineage>
        <taxon>Bacteria</taxon>
        <taxon>Bacillati</taxon>
        <taxon>Bacillota</taxon>
        <taxon>Bacilli</taxon>
        <taxon>Bacillales</taxon>
        <taxon>Paenibacillaceae</taxon>
        <taxon>Cohnella</taxon>
    </lineage>
</organism>
<evidence type="ECO:0000256" key="1">
    <source>
        <dbReference type="SAM" id="SignalP"/>
    </source>
</evidence>
<dbReference type="AlphaFoldDB" id="A0A3T1DEB5"/>
<dbReference type="EMBL" id="AP019400">
    <property type="protein sequence ID" value="BBI36245.1"/>
    <property type="molecule type" value="Genomic_DNA"/>
</dbReference>
<gene>
    <name evidence="3" type="ORF">KCTCHS21_56440</name>
</gene>
<accession>A0A3T1DEB5</accession>
<feature type="domain" description="Copper amine oxidase-like N-terminal" evidence="2">
    <location>
        <begin position="43"/>
        <end position="90"/>
    </location>
</feature>
<keyword evidence="1" id="KW-0732">Signal</keyword>
<proteinExistence type="predicted"/>
<keyword evidence="4" id="KW-1185">Reference proteome</keyword>
<dbReference type="RefSeq" id="WP_130615574.1">
    <property type="nucleotide sequence ID" value="NZ_AP019400.1"/>
</dbReference>
<feature type="chain" id="PRO_5039475181" description="Copper amine oxidase-like N-terminal domain-containing protein" evidence="1">
    <location>
        <begin position="25"/>
        <end position="376"/>
    </location>
</feature>
<dbReference type="Proteomes" id="UP000289856">
    <property type="component" value="Chromosome"/>
</dbReference>
<reference evidence="3 4" key="1">
    <citation type="submission" date="2019-01" db="EMBL/GenBank/DDBJ databases">
        <title>Complete genome sequence of Cohnella hallensis HS21 isolated from Korean fir (Abies koreana) rhizospheric soil.</title>
        <authorList>
            <person name="Jiang L."/>
            <person name="Kang S.W."/>
            <person name="Kim S."/>
            <person name="Jung J."/>
            <person name="Kim C.Y."/>
            <person name="Kim D.H."/>
            <person name="Kim S.W."/>
            <person name="Lee J."/>
        </authorList>
    </citation>
    <scope>NUCLEOTIDE SEQUENCE [LARGE SCALE GENOMIC DNA]</scope>
    <source>
        <strain evidence="3 4">HS21</strain>
    </source>
</reference>
<evidence type="ECO:0000259" key="2">
    <source>
        <dbReference type="Pfam" id="PF07833"/>
    </source>
</evidence>
<name>A0A3T1DEB5_9BACL</name>
<evidence type="ECO:0000313" key="4">
    <source>
        <dbReference type="Proteomes" id="UP000289856"/>
    </source>
</evidence>
<dbReference type="OrthoDB" id="2029085at2"/>
<feature type="signal peptide" evidence="1">
    <location>
        <begin position="1"/>
        <end position="24"/>
    </location>
</feature>
<dbReference type="KEGG" id="cohn:KCTCHS21_56440"/>